<evidence type="ECO:0000256" key="3">
    <source>
        <dbReference type="ARBA" id="ARBA00022692"/>
    </source>
</evidence>
<feature type="transmembrane region" description="Helical" evidence="6">
    <location>
        <begin position="235"/>
        <end position="255"/>
    </location>
</feature>
<name>A0ABP6ZJ08_9ACTN</name>
<feature type="transmembrane region" description="Helical" evidence="6">
    <location>
        <begin position="433"/>
        <end position="452"/>
    </location>
</feature>
<accession>A0ABP6ZJ08</accession>
<evidence type="ECO:0000256" key="4">
    <source>
        <dbReference type="ARBA" id="ARBA00022989"/>
    </source>
</evidence>
<feature type="transmembrane region" description="Helical" evidence="6">
    <location>
        <begin position="289"/>
        <end position="312"/>
    </location>
</feature>
<evidence type="ECO:0000313" key="8">
    <source>
        <dbReference type="Proteomes" id="UP001500630"/>
    </source>
</evidence>
<organism evidence="7 8">
    <name type="scientific">Nonomuraea rosea</name>
    <dbReference type="NCBI Taxonomy" id="638574"/>
    <lineage>
        <taxon>Bacteria</taxon>
        <taxon>Bacillati</taxon>
        <taxon>Actinomycetota</taxon>
        <taxon>Actinomycetes</taxon>
        <taxon>Streptosporangiales</taxon>
        <taxon>Streptosporangiaceae</taxon>
        <taxon>Nonomuraea</taxon>
    </lineage>
</organism>
<feature type="transmembrane region" description="Helical" evidence="6">
    <location>
        <begin position="100"/>
        <end position="120"/>
    </location>
</feature>
<protein>
    <submittedName>
        <fullName evidence="7">Amino acid permease</fullName>
    </submittedName>
</protein>
<dbReference type="Proteomes" id="UP001500630">
    <property type="component" value="Unassembled WGS sequence"/>
</dbReference>
<evidence type="ECO:0000256" key="6">
    <source>
        <dbReference type="SAM" id="Phobius"/>
    </source>
</evidence>
<feature type="transmembrane region" description="Helical" evidence="6">
    <location>
        <begin position="333"/>
        <end position="355"/>
    </location>
</feature>
<feature type="transmembrane region" description="Helical" evidence="6">
    <location>
        <begin position="46"/>
        <end position="72"/>
    </location>
</feature>
<dbReference type="PANTHER" id="PTHR42770:SF18">
    <property type="entry name" value="ARGININE_AGMATINE ANTIPORTER"/>
    <property type="match status" value="1"/>
</dbReference>
<evidence type="ECO:0000256" key="2">
    <source>
        <dbReference type="ARBA" id="ARBA00022475"/>
    </source>
</evidence>
<dbReference type="Gene3D" id="1.20.1740.10">
    <property type="entry name" value="Amino acid/polyamine transporter I"/>
    <property type="match status" value="1"/>
</dbReference>
<dbReference type="RefSeq" id="WP_345575909.1">
    <property type="nucleotide sequence ID" value="NZ_BAABDQ010000047.1"/>
</dbReference>
<comment type="caution">
    <text evidence="7">The sequence shown here is derived from an EMBL/GenBank/DDBJ whole genome shotgun (WGS) entry which is preliminary data.</text>
</comment>
<feature type="transmembrane region" description="Helical" evidence="6">
    <location>
        <begin position="21"/>
        <end position="40"/>
    </location>
</feature>
<sequence>MAETEATETVPRPEARTAFSLPQATALILGSIIGVGIFNLPYSLAAFGPISIIAMAVTTVGALALALMFAALSRRLPADGGPYAYARAAFGNRAGFANAWSYWITAWAGNAAIVTGWVYYVEHFVNKSGVTGWSIVIALAGLWIPAAINLSGVKNIGAVQLYTTIIKFVPLAIMSTVGLAFISTSNFQPWNVSGQSDLKAIAGAMAICLFSYLGVETAAVAAAKVRDPERNIPRATIFGTLASAVVYLLSLIAVFGTVPTQLLGEEANKASYSVAANAMAGSGSWAGDLVALAVIVSGFGALNGWIMICAEMPLAASRDGLFPGVFGKISKRGVPAIGIIASTALASIAMAVSFMGASGATVFNTLILMTGITSAIPYAFSALAQIKWRWRDHRTVHTPRLVRDLTVSVAALIFSALFIWYSRNTGETDWFLVWGPFLMAAVALLVGVPVYLRMRDRMTSPPPVPPYH</sequence>
<dbReference type="Pfam" id="PF13520">
    <property type="entry name" value="AA_permease_2"/>
    <property type="match status" value="1"/>
</dbReference>
<reference evidence="8" key="1">
    <citation type="journal article" date="2019" name="Int. J. Syst. Evol. Microbiol.">
        <title>The Global Catalogue of Microorganisms (GCM) 10K type strain sequencing project: providing services to taxonomists for standard genome sequencing and annotation.</title>
        <authorList>
            <consortium name="The Broad Institute Genomics Platform"/>
            <consortium name="The Broad Institute Genome Sequencing Center for Infectious Disease"/>
            <person name="Wu L."/>
            <person name="Ma J."/>
        </authorList>
    </citation>
    <scope>NUCLEOTIDE SEQUENCE [LARGE SCALE GENOMIC DNA]</scope>
    <source>
        <strain evidence="8">JCM 17326</strain>
    </source>
</reference>
<feature type="transmembrane region" description="Helical" evidence="6">
    <location>
        <begin position="200"/>
        <end position="223"/>
    </location>
</feature>
<dbReference type="InterPro" id="IPR002293">
    <property type="entry name" value="AA/rel_permease1"/>
</dbReference>
<keyword evidence="8" id="KW-1185">Reference proteome</keyword>
<keyword evidence="5 6" id="KW-0472">Membrane</keyword>
<keyword evidence="3 6" id="KW-0812">Transmembrane</keyword>
<proteinExistence type="predicted"/>
<comment type="subcellular location">
    <subcellularLocation>
        <location evidence="1">Cell membrane</location>
        <topology evidence="1">Multi-pass membrane protein</topology>
    </subcellularLocation>
</comment>
<evidence type="ECO:0000256" key="1">
    <source>
        <dbReference type="ARBA" id="ARBA00004651"/>
    </source>
</evidence>
<feature type="transmembrane region" description="Helical" evidence="6">
    <location>
        <begin position="132"/>
        <end position="153"/>
    </location>
</feature>
<dbReference type="EMBL" id="BAABDQ010000047">
    <property type="protein sequence ID" value="GAA3611223.1"/>
    <property type="molecule type" value="Genomic_DNA"/>
</dbReference>
<keyword evidence="4 6" id="KW-1133">Transmembrane helix</keyword>
<dbReference type="PIRSF" id="PIRSF006060">
    <property type="entry name" value="AA_transporter"/>
    <property type="match status" value="1"/>
</dbReference>
<feature type="transmembrane region" description="Helical" evidence="6">
    <location>
        <begin position="401"/>
        <end position="421"/>
    </location>
</feature>
<feature type="transmembrane region" description="Helical" evidence="6">
    <location>
        <begin position="165"/>
        <end position="188"/>
    </location>
</feature>
<evidence type="ECO:0000256" key="5">
    <source>
        <dbReference type="ARBA" id="ARBA00023136"/>
    </source>
</evidence>
<dbReference type="PANTHER" id="PTHR42770">
    <property type="entry name" value="AMINO ACID TRANSPORTER-RELATED"/>
    <property type="match status" value="1"/>
</dbReference>
<dbReference type="InterPro" id="IPR050367">
    <property type="entry name" value="APC_superfamily"/>
</dbReference>
<evidence type="ECO:0000313" key="7">
    <source>
        <dbReference type="EMBL" id="GAA3611223.1"/>
    </source>
</evidence>
<gene>
    <name evidence="7" type="ORF">GCM10022419_115270</name>
</gene>
<keyword evidence="2" id="KW-1003">Cell membrane</keyword>
<feature type="transmembrane region" description="Helical" evidence="6">
    <location>
        <begin position="361"/>
        <end position="380"/>
    </location>
</feature>